<dbReference type="PANTHER" id="PTHR42899">
    <property type="entry name" value="SPERMATOGENESIS-ASSOCIATED PROTEIN 20"/>
    <property type="match status" value="1"/>
</dbReference>
<dbReference type="Gene3D" id="3.20.20.190">
    <property type="entry name" value="Phosphatidylinositol (PI) phosphodiesterase"/>
    <property type="match status" value="1"/>
</dbReference>
<dbReference type="Gene3D" id="3.40.30.10">
    <property type="entry name" value="Glutaredoxin"/>
    <property type="match status" value="1"/>
</dbReference>
<dbReference type="EMBL" id="JBBPFD010000007">
    <property type="protein sequence ID" value="KAK7918560.1"/>
    <property type="molecule type" value="Genomic_DNA"/>
</dbReference>
<proteinExistence type="predicted"/>
<accession>A0AAW0P645</accession>
<sequence length="713" mass="80707">MSRLPADKLNVPLWNLVIPGSHDSMSYDLDINSSIIEPDRLKKYSHLHCARSLVRKWARTQVMFTNIIEQLNAGARYFDLRIARKQNDPDPTRLYFYHGLLTCTDVETVLWSIKEWAEQHPKEIIILALSHFKGFGSNAPQLHEHLTTFIQNLFSSRLVPKPIRKEDTPTLQKCWNQNQNVIVSYDYSEATKQPVFWFKIIYFYGDCMDPSKVEELLAKDLKFATQVYFYVCGLNLTLPENTGAVSYVVRWKSMASFIRHSLSELLTWTQAQAAKTPLNIVASDLPCLRLSPTHTAVCVHRCPVFPRSSVVFRMASGSEESSSHKHTNRLSQERSPYLLQHAHNPVDWYPWGQEAFDKAKAENKPIFLSVGYSTCLHDVRAGDQRRRRMAHECVADSGAEALHRRTYFPPRDHARRPGLKTVLGRILEQWQKNRPALESSGDRILAALRQGTAVSAEPGANVPLAPDVAQRCFQQLAQSYEEEYGGFRDAPKFPSPVNLMFLLSFWCEKRSSSEGAESLQMALHTLRMMALGGIHDHIAQGFHRYSTDSSWHVPHFEKMLYDQAQLAVAYITASQVSGEPFYADVARDILQYVSRDLSDKPTSHACKDGFLNSRVRHSFKKMDAKTQIRCPSGGFYSAEDADSVPVSGGPEKREGAFCVWTASEVRELLSEVVEGATGSPRWQTSSCTTTGSRSRGMWLQNRTPTASCAGRMC</sequence>
<dbReference type="GO" id="GO:0008081">
    <property type="term" value="F:phosphoric diester hydrolase activity"/>
    <property type="evidence" value="ECO:0007669"/>
    <property type="project" value="InterPro"/>
</dbReference>
<dbReference type="InterPro" id="IPR004879">
    <property type="entry name" value="Ssp411-like_TRX"/>
</dbReference>
<dbReference type="InterPro" id="IPR036249">
    <property type="entry name" value="Thioredoxin-like_sf"/>
</dbReference>
<evidence type="ECO:0000313" key="3">
    <source>
        <dbReference type="EMBL" id="KAK7918560.1"/>
    </source>
</evidence>
<dbReference type="InterPro" id="IPR000909">
    <property type="entry name" value="PLipase_C_PInositol-sp_X_dom"/>
</dbReference>
<protein>
    <recommendedName>
        <fullName evidence="5">Phosphatidylinositol-specific phospholipase C X domain-containing protein</fullName>
    </recommendedName>
</protein>
<dbReference type="InterPro" id="IPR017946">
    <property type="entry name" value="PLC-like_Pdiesterase_TIM-brl"/>
</dbReference>
<dbReference type="Pfam" id="PF03190">
    <property type="entry name" value="Thioredox_DsbH"/>
    <property type="match status" value="1"/>
</dbReference>
<evidence type="ECO:0000313" key="4">
    <source>
        <dbReference type="Proteomes" id="UP001460270"/>
    </source>
</evidence>
<dbReference type="Proteomes" id="UP001460270">
    <property type="component" value="Unassembled WGS sequence"/>
</dbReference>
<feature type="domain" description="Spermatogenesis-associated protein 20-like TRX" evidence="2">
    <location>
        <begin position="327"/>
        <end position="375"/>
    </location>
</feature>
<dbReference type="PANTHER" id="PTHR42899:SF1">
    <property type="entry name" value="SPERMATOGENESIS-ASSOCIATED PROTEIN 20"/>
    <property type="match status" value="1"/>
</dbReference>
<dbReference type="AlphaFoldDB" id="A0AAW0P645"/>
<dbReference type="PROSITE" id="PS50007">
    <property type="entry name" value="PIPLC_X_DOMAIN"/>
    <property type="match status" value="1"/>
</dbReference>
<evidence type="ECO:0008006" key="5">
    <source>
        <dbReference type="Google" id="ProtNLM"/>
    </source>
</evidence>
<dbReference type="GO" id="GO:0005975">
    <property type="term" value="P:carbohydrate metabolic process"/>
    <property type="evidence" value="ECO:0007669"/>
    <property type="project" value="InterPro"/>
</dbReference>
<comment type="caution">
    <text evidence="3">The sequence shown here is derived from an EMBL/GenBank/DDBJ whole genome shotgun (WGS) entry which is preliminary data.</text>
</comment>
<gene>
    <name evidence="3" type="ORF">WMY93_009844</name>
</gene>
<dbReference type="InterPro" id="IPR024705">
    <property type="entry name" value="Ssp411"/>
</dbReference>
<evidence type="ECO:0000259" key="1">
    <source>
        <dbReference type="Pfam" id="PF00388"/>
    </source>
</evidence>
<evidence type="ECO:0000259" key="2">
    <source>
        <dbReference type="Pfam" id="PF03190"/>
    </source>
</evidence>
<name>A0AAW0P645_9GOBI</name>
<dbReference type="SUPFAM" id="SSF51695">
    <property type="entry name" value="PLC-like phosphodiesterases"/>
    <property type="match status" value="1"/>
</dbReference>
<organism evidence="3 4">
    <name type="scientific">Mugilogobius chulae</name>
    <name type="common">yellowstripe goby</name>
    <dbReference type="NCBI Taxonomy" id="88201"/>
    <lineage>
        <taxon>Eukaryota</taxon>
        <taxon>Metazoa</taxon>
        <taxon>Chordata</taxon>
        <taxon>Craniata</taxon>
        <taxon>Vertebrata</taxon>
        <taxon>Euteleostomi</taxon>
        <taxon>Actinopterygii</taxon>
        <taxon>Neopterygii</taxon>
        <taxon>Teleostei</taxon>
        <taxon>Neoteleostei</taxon>
        <taxon>Acanthomorphata</taxon>
        <taxon>Gobiaria</taxon>
        <taxon>Gobiiformes</taxon>
        <taxon>Gobioidei</taxon>
        <taxon>Gobiidae</taxon>
        <taxon>Gobionellinae</taxon>
        <taxon>Mugilogobius</taxon>
    </lineage>
</organism>
<feature type="domain" description="Phosphatidylinositol-specific phospholipase C X" evidence="1">
    <location>
        <begin position="61"/>
        <end position="173"/>
    </location>
</feature>
<dbReference type="Pfam" id="PF00388">
    <property type="entry name" value="PI-PLC-X"/>
    <property type="match status" value="1"/>
</dbReference>
<keyword evidence="4" id="KW-1185">Reference proteome</keyword>
<dbReference type="SUPFAM" id="SSF52833">
    <property type="entry name" value="Thioredoxin-like"/>
    <property type="match status" value="1"/>
</dbReference>
<dbReference type="GO" id="GO:0006629">
    <property type="term" value="P:lipid metabolic process"/>
    <property type="evidence" value="ECO:0007669"/>
    <property type="project" value="InterPro"/>
</dbReference>
<dbReference type="SUPFAM" id="SSF48208">
    <property type="entry name" value="Six-hairpin glycosidases"/>
    <property type="match status" value="1"/>
</dbReference>
<dbReference type="InterPro" id="IPR008928">
    <property type="entry name" value="6-hairpin_glycosidase_sf"/>
</dbReference>
<reference evidence="4" key="1">
    <citation type="submission" date="2024-04" db="EMBL/GenBank/DDBJ databases">
        <title>Salinicola lusitanus LLJ914,a marine bacterium isolated from the Okinawa Trough.</title>
        <authorList>
            <person name="Li J."/>
        </authorList>
    </citation>
    <scope>NUCLEOTIDE SEQUENCE [LARGE SCALE GENOMIC DNA]</scope>
</reference>